<dbReference type="EMBL" id="QXFT01000280">
    <property type="protein sequence ID" value="KAE9348615.1"/>
    <property type="molecule type" value="Genomic_DNA"/>
</dbReference>
<name>A0A6A4G138_9STRA</name>
<organism evidence="2 3">
    <name type="scientific">Phytophthora rubi</name>
    <dbReference type="NCBI Taxonomy" id="129364"/>
    <lineage>
        <taxon>Eukaryota</taxon>
        <taxon>Sar</taxon>
        <taxon>Stramenopiles</taxon>
        <taxon>Oomycota</taxon>
        <taxon>Peronosporomycetes</taxon>
        <taxon>Peronosporales</taxon>
        <taxon>Peronosporaceae</taxon>
        <taxon>Phytophthora</taxon>
    </lineage>
</organism>
<gene>
    <name evidence="2" type="ORF">PR003_g6329</name>
</gene>
<feature type="chain" id="PRO_5025668037" description="RxLR effector protein" evidence="1">
    <location>
        <begin position="32"/>
        <end position="65"/>
    </location>
</feature>
<evidence type="ECO:0000313" key="3">
    <source>
        <dbReference type="Proteomes" id="UP000434957"/>
    </source>
</evidence>
<dbReference type="AlphaFoldDB" id="A0A6A4G138"/>
<sequence>MTPRRCVFRQSTVVGMCARLLLVLSVDRISAKSPCWSRQQQHPQSNVRSSQVLNQRPQNVDCSIA</sequence>
<keyword evidence="1" id="KW-0732">Signal</keyword>
<evidence type="ECO:0000313" key="2">
    <source>
        <dbReference type="EMBL" id="KAE9348615.1"/>
    </source>
</evidence>
<keyword evidence="3" id="KW-1185">Reference proteome</keyword>
<proteinExistence type="predicted"/>
<comment type="caution">
    <text evidence="2">The sequence shown here is derived from an EMBL/GenBank/DDBJ whole genome shotgun (WGS) entry which is preliminary data.</text>
</comment>
<accession>A0A6A4G138</accession>
<feature type="signal peptide" evidence="1">
    <location>
        <begin position="1"/>
        <end position="31"/>
    </location>
</feature>
<evidence type="ECO:0008006" key="4">
    <source>
        <dbReference type="Google" id="ProtNLM"/>
    </source>
</evidence>
<protein>
    <recommendedName>
        <fullName evidence="4">RxLR effector protein</fullName>
    </recommendedName>
</protein>
<evidence type="ECO:0000256" key="1">
    <source>
        <dbReference type="SAM" id="SignalP"/>
    </source>
</evidence>
<dbReference type="Proteomes" id="UP000434957">
    <property type="component" value="Unassembled WGS sequence"/>
</dbReference>
<reference evidence="2 3" key="1">
    <citation type="submission" date="2018-08" db="EMBL/GenBank/DDBJ databases">
        <title>Genomic investigation of the strawberry pathogen Phytophthora fragariae indicates pathogenicity is determined by transcriptional variation in three key races.</title>
        <authorList>
            <person name="Adams T.M."/>
            <person name="Armitage A.D."/>
            <person name="Sobczyk M.K."/>
            <person name="Bates H.J."/>
            <person name="Dunwell J.M."/>
            <person name="Nellist C.F."/>
            <person name="Harrison R.J."/>
        </authorList>
    </citation>
    <scope>NUCLEOTIDE SEQUENCE [LARGE SCALE GENOMIC DNA]</scope>
    <source>
        <strain evidence="2 3">SCRP333</strain>
    </source>
</reference>